<evidence type="ECO:0000313" key="2">
    <source>
        <dbReference type="EMBL" id="PJJ67410.1"/>
    </source>
</evidence>
<comment type="caution">
    <text evidence="2">The sequence shown here is derived from an EMBL/GenBank/DDBJ whole genome shotgun (WGS) entry which is preliminary data.</text>
</comment>
<keyword evidence="1" id="KW-0472">Membrane</keyword>
<keyword evidence="1" id="KW-1133">Transmembrane helix</keyword>
<sequence length="222" mass="25549">MAIKLAIIFIFLYSFISRKLDLAVSFLIFRQQRTSMKNLIFLNLLLLLLVNCNNKDKTKELALKEQQLLEKEKLFAQKEAEYNALLKMRDSIFNTQHADSIKIIKWPDSIAGSWTGKVVCTESNCSDYVVGDQRTDIWEFASDSIQLFTKIINNNNLVRSYSGNFENNEIRLNFKTDSTAKKKVDMNVLLNDISADKIRGTRTIAVDNCMAKFSVELIRSKK</sequence>
<protein>
    <submittedName>
        <fullName evidence="2">Uncharacterized protein</fullName>
    </submittedName>
</protein>
<proteinExistence type="predicted"/>
<dbReference type="AlphaFoldDB" id="A0A2M9C9A8"/>
<keyword evidence="3" id="KW-1185">Reference proteome</keyword>
<evidence type="ECO:0000256" key="1">
    <source>
        <dbReference type="SAM" id="Phobius"/>
    </source>
</evidence>
<reference evidence="2 3" key="1">
    <citation type="submission" date="2017-11" db="EMBL/GenBank/DDBJ databases">
        <title>Genomic Encyclopedia of Archaeal and Bacterial Type Strains, Phase II (KMG-II): From Individual Species to Whole Genera.</title>
        <authorList>
            <person name="Goeker M."/>
        </authorList>
    </citation>
    <scope>NUCLEOTIDE SEQUENCE [LARGE SCALE GENOMIC DNA]</scope>
    <source>
        <strain evidence="2 3">DSM 27617</strain>
    </source>
</reference>
<accession>A0A2M9C9A8</accession>
<keyword evidence="1" id="KW-0812">Transmembrane</keyword>
<organism evidence="2 3">
    <name type="scientific">Chryseobacterium geocarposphaerae</name>
    <dbReference type="NCBI Taxonomy" id="1416776"/>
    <lineage>
        <taxon>Bacteria</taxon>
        <taxon>Pseudomonadati</taxon>
        <taxon>Bacteroidota</taxon>
        <taxon>Flavobacteriia</taxon>
        <taxon>Flavobacteriales</taxon>
        <taxon>Weeksellaceae</taxon>
        <taxon>Chryseobacterium group</taxon>
        <taxon>Chryseobacterium</taxon>
    </lineage>
</organism>
<evidence type="ECO:0000313" key="3">
    <source>
        <dbReference type="Proteomes" id="UP000228740"/>
    </source>
</evidence>
<feature type="transmembrane region" description="Helical" evidence="1">
    <location>
        <begin position="6"/>
        <end position="29"/>
    </location>
</feature>
<dbReference type="Proteomes" id="UP000228740">
    <property type="component" value="Unassembled WGS sequence"/>
</dbReference>
<dbReference type="EMBL" id="PGFD01000001">
    <property type="protein sequence ID" value="PJJ67410.1"/>
    <property type="molecule type" value="Genomic_DNA"/>
</dbReference>
<name>A0A2M9C9A8_9FLAO</name>
<gene>
    <name evidence="2" type="ORF">CLV73_1422</name>
</gene>